<dbReference type="PANTHER" id="PTHR43133:SF8">
    <property type="entry name" value="RNA POLYMERASE SIGMA FACTOR HI_1459-RELATED"/>
    <property type="match status" value="1"/>
</dbReference>
<evidence type="ECO:0000313" key="9">
    <source>
        <dbReference type="Proteomes" id="UP000614811"/>
    </source>
</evidence>
<evidence type="ECO:0000259" key="7">
    <source>
        <dbReference type="Pfam" id="PF08281"/>
    </source>
</evidence>
<keyword evidence="4" id="KW-0238">DNA-binding</keyword>
<dbReference type="Gene3D" id="1.10.1740.10">
    <property type="match status" value="1"/>
</dbReference>
<dbReference type="EMBL" id="BMXA01000003">
    <property type="protein sequence ID" value="GHA11413.1"/>
    <property type="molecule type" value="Genomic_DNA"/>
</dbReference>
<dbReference type="GO" id="GO:0016987">
    <property type="term" value="F:sigma factor activity"/>
    <property type="evidence" value="ECO:0007669"/>
    <property type="project" value="UniProtKB-KW"/>
</dbReference>
<dbReference type="Proteomes" id="UP000614811">
    <property type="component" value="Unassembled WGS sequence"/>
</dbReference>
<dbReference type="InterPro" id="IPR039425">
    <property type="entry name" value="RNA_pol_sigma-70-like"/>
</dbReference>
<dbReference type="PANTHER" id="PTHR43133">
    <property type="entry name" value="RNA POLYMERASE ECF-TYPE SIGMA FACTO"/>
    <property type="match status" value="1"/>
</dbReference>
<protein>
    <submittedName>
        <fullName evidence="8">DNA-directed RNA polymerase sigma-70 factor</fullName>
    </submittedName>
</protein>
<dbReference type="Pfam" id="PF08281">
    <property type="entry name" value="Sigma70_r4_2"/>
    <property type="match status" value="1"/>
</dbReference>
<keyword evidence="2" id="KW-0805">Transcription regulation</keyword>
<name>A0A918VNX1_9GAMM</name>
<keyword evidence="5" id="KW-0804">Transcription</keyword>
<feature type="domain" description="RNA polymerase sigma factor 70 region 4 type 2" evidence="7">
    <location>
        <begin position="138"/>
        <end position="189"/>
    </location>
</feature>
<evidence type="ECO:0000256" key="2">
    <source>
        <dbReference type="ARBA" id="ARBA00023015"/>
    </source>
</evidence>
<evidence type="ECO:0000259" key="6">
    <source>
        <dbReference type="Pfam" id="PF04542"/>
    </source>
</evidence>
<dbReference type="RefSeq" id="WP_189400756.1">
    <property type="nucleotide sequence ID" value="NZ_BMXA01000003.1"/>
</dbReference>
<dbReference type="GO" id="GO:0000428">
    <property type="term" value="C:DNA-directed RNA polymerase complex"/>
    <property type="evidence" value="ECO:0007669"/>
    <property type="project" value="UniProtKB-KW"/>
</dbReference>
<dbReference type="InterPro" id="IPR013324">
    <property type="entry name" value="RNA_pol_sigma_r3/r4-like"/>
</dbReference>
<evidence type="ECO:0000313" key="8">
    <source>
        <dbReference type="EMBL" id="GHA11413.1"/>
    </source>
</evidence>
<keyword evidence="3" id="KW-0731">Sigma factor</keyword>
<dbReference type="InterPro" id="IPR013325">
    <property type="entry name" value="RNA_pol_sigma_r2"/>
</dbReference>
<dbReference type="GO" id="GO:0006352">
    <property type="term" value="P:DNA-templated transcription initiation"/>
    <property type="evidence" value="ECO:0007669"/>
    <property type="project" value="InterPro"/>
</dbReference>
<comment type="caution">
    <text evidence="8">The sequence shown here is derived from an EMBL/GenBank/DDBJ whole genome shotgun (WGS) entry which is preliminary data.</text>
</comment>
<dbReference type="NCBIfam" id="TIGR02937">
    <property type="entry name" value="sigma70-ECF"/>
    <property type="match status" value="1"/>
</dbReference>
<proteinExistence type="inferred from homology"/>
<keyword evidence="9" id="KW-1185">Reference proteome</keyword>
<evidence type="ECO:0000256" key="5">
    <source>
        <dbReference type="ARBA" id="ARBA00023163"/>
    </source>
</evidence>
<evidence type="ECO:0000256" key="4">
    <source>
        <dbReference type="ARBA" id="ARBA00023125"/>
    </source>
</evidence>
<accession>A0A918VNX1</accession>
<reference evidence="8" key="2">
    <citation type="submission" date="2020-09" db="EMBL/GenBank/DDBJ databases">
        <authorList>
            <person name="Sun Q."/>
            <person name="Kim S."/>
        </authorList>
    </citation>
    <scope>NUCLEOTIDE SEQUENCE</scope>
    <source>
        <strain evidence="8">KCTC 12711</strain>
    </source>
</reference>
<keyword evidence="8" id="KW-0240">DNA-directed RNA polymerase</keyword>
<dbReference type="SUPFAM" id="SSF88659">
    <property type="entry name" value="Sigma3 and sigma4 domains of RNA polymerase sigma factors"/>
    <property type="match status" value="1"/>
</dbReference>
<feature type="domain" description="RNA polymerase sigma-70 region 2" evidence="6">
    <location>
        <begin position="27"/>
        <end position="95"/>
    </location>
</feature>
<dbReference type="InterPro" id="IPR014284">
    <property type="entry name" value="RNA_pol_sigma-70_dom"/>
</dbReference>
<reference evidence="8" key="1">
    <citation type="journal article" date="2014" name="Int. J. Syst. Evol. Microbiol.">
        <title>Complete genome sequence of Corynebacterium casei LMG S-19264T (=DSM 44701T), isolated from a smear-ripened cheese.</title>
        <authorList>
            <consortium name="US DOE Joint Genome Institute (JGI-PGF)"/>
            <person name="Walter F."/>
            <person name="Albersmeier A."/>
            <person name="Kalinowski J."/>
            <person name="Ruckert C."/>
        </authorList>
    </citation>
    <scope>NUCLEOTIDE SEQUENCE</scope>
    <source>
        <strain evidence="8">KCTC 12711</strain>
    </source>
</reference>
<dbReference type="GO" id="GO:0003677">
    <property type="term" value="F:DNA binding"/>
    <property type="evidence" value="ECO:0007669"/>
    <property type="project" value="UniProtKB-KW"/>
</dbReference>
<dbReference type="SUPFAM" id="SSF88946">
    <property type="entry name" value="Sigma2 domain of RNA polymerase sigma factors"/>
    <property type="match status" value="1"/>
</dbReference>
<dbReference type="Gene3D" id="1.10.10.10">
    <property type="entry name" value="Winged helix-like DNA-binding domain superfamily/Winged helix DNA-binding domain"/>
    <property type="match status" value="1"/>
</dbReference>
<gene>
    <name evidence="8" type="ORF">GCM10008090_21470</name>
</gene>
<sequence>MSAYAQFDDRRLFELIRSGNHDAFTQLVTRYTDQFFALAYRTLGSVEDARDVVQQAFVNLWVRPHMWRPDKAKFTTWFYRVILNACHDQLRRGAKTATVEPAEFDRAVGETFMESHSATKDVADTVAERQHTEWQRHSLRRWIAELPSAQRDALTLVVQSELPQREAAEVLGVSVKALESLLIRAKRNLAQQLAVEQSKQRRDSPLLRNILSQ</sequence>
<organism evidence="8 9">
    <name type="scientific">Arenicella chitinivorans</name>
    <dbReference type="NCBI Taxonomy" id="1329800"/>
    <lineage>
        <taxon>Bacteria</taxon>
        <taxon>Pseudomonadati</taxon>
        <taxon>Pseudomonadota</taxon>
        <taxon>Gammaproteobacteria</taxon>
        <taxon>Arenicellales</taxon>
        <taxon>Arenicellaceae</taxon>
        <taxon>Arenicella</taxon>
    </lineage>
</organism>
<evidence type="ECO:0000256" key="3">
    <source>
        <dbReference type="ARBA" id="ARBA00023082"/>
    </source>
</evidence>
<dbReference type="Pfam" id="PF04542">
    <property type="entry name" value="Sigma70_r2"/>
    <property type="match status" value="1"/>
</dbReference>
<comment type="similarity">
    <text evidence="1">Belongs to the sigma-70 factor family. ECF subfamily.</text>
</comment>
<dbReference type="AlphaFoldDB" id="A0A918VNX1"/>
<evidence type="ECO:0000256" key="1">
    <source>
        <dbReference type="ARBA" id="ARBA00010641"/>
    </source>
</evidence>
<dbReference type="InterPro" id="IPR036388">
    <property type="entry name" value="WH-like_DNA-bd_sf"/>
</dbReference>
<dbReference type="InterPro" id="IPR007627">
    <property type="entry name" value="RNA_pol_sigma70_r2"/>
</dbReference>
<dbReference type="InterPro" id="IPR013249">
    <property type="entry name" value="RNA_pol_sigma70_r4_t2"/>
</dbReference>